<comment type="similarity">
    <text evidence="1">Belongs to the TRAFAC class dynamin-like GTPase superfamily. Dynamin/Fzo/YdjA family.</text>
</comment>
<dbReference type="CDD" id="cd08771">
    <property type="entry name" value="DLP_1"/>
    <property type="match status" value="1"/>
</dbReference>
<dbReference type="SUPFAM" id="SSF52540">
    <property type="entry name" value="P-loop containing nucleoside triphosphate hydrolases"/>
    <property type="match status" value="1"/>
</dbReference>
<dbReference type="InterPro" id="IPR030381">
    <property type="entry name" value="G_DYNAMIN_dom"/>
</dbReference>
<dbReference type="PRINTS" id="PR00195">
    <property type="entry name" value="DYNAMIN"/>
</dbReference>
<dbReference type="OrthoDB" id="6433215at2759"/>
<dbReference type="GO" id="GO:0005874">
    <property type="term" value="C:microtubule"/>
    <property type="evidence" value="ECO:0007669"/>
    <property type="project" value="TreeGrafter"/>
</dbReference>
<dbReference type="InterPro" id="IPR001401">
    <property type="entry name" value="Dynamin_GTPase"/>
</dbReference>
<keyword evidence="1" id="KW-0342">GTP-binding</keyword>
<dbReference type="PANTHER" id="PTHR11566:SF21">
    <property type="entry name" value="DYNAMIN RELATED PROTEIN 1, ISOFORM A"/>
    <property type="match status" value="1"/>
</dbReference>
<name>A0A8X6KGU3_TRICU</name>
<dbReference type="AlphaFoldDB" id="A0A8X6KGU3"/>
<dbReference type="InterPro" id="IPR045063">
    <property type="entry name" value="Dynamin_N"/>
</dbReference>
<dbReference type="GO" id="GO:0005525">
    <property type="term" value="F:GTP binding"/>
    <property type="evidence" value="ECO:0007669"/>
    <property type="project" value="UniProtKB-KW"/>
</dbReference>
<reference evidence="3" key="1">
    <citation type="submission" date="2020-07" db="EMBL/GenBank/DDBJ databases">
        <title>Multicomponent nature underlies the extraordinary mechanical properties of spider dragline silk.</title>
        <authorList>
            <person name="Kono N."/>
            <person name="Nakamura H."/>
            <person name="Mori M."/>
            <person name="Yoshida Y."/>
            <person name="Ohtoshi R."/>
            <person name="Malay A.D."/>
            <person name="Moran D.A.P."/>
            <person name="Tomita M."/>
            <person name="Numata K."/>
            <person name="Arakawa K."/>
        </authorList>
    </citation>
    <scope>NUCLEOTIDE SEQUENCE</scope>
</reference>
<sequence>MLCTELSRRLEAYREINDLFGFLTDFSTKSDAEIRQACTKFKEHYFEDIEPEFIDEMVQYKYFLLQLEDARKKTMPAEESYKLIIEADGPRPGEKDLIDMMNDLQTKLVANGYSLDLSLPQIVVVGAQSAGKSSVLENIVGREFLPRGSGVVTRRPTLIQLYPCQGEEYAIFGHKENEKFTNFNDVKSEIAAQMPPRHKFSSVPIQVKIYSPRVLKLTLVDLPGLVRVVVDGQPESSILEVRDMVLSYIKQPESLILAVSPANQDLATSDALEIARTVDPQRLRTIGVLTKLDLMDEGTDARDVLENRQVTLKRGKAFIYFSF</sequence>
<organism evidence="3 4">
    <name type="scientific">Trichonephila clavata</name>
    <name type="common">Joro spider</name>
    <name type="synonym">Nephila clavata</name>
    <dbReference type="NCBI Taxonomy" id="2740835"/>
    <lineage>
        <taxon>Eukaryota</taxon>
        <taxon>Metazoa</taxon>
        <taxon>Ecdysozoa</taxon>
        <taxon>Arthropoda</taxon>
        <taxon>Chelicerata</taxon>
        <taxon>Arachnida</taxon>
        <taxon>Araneae</taxon>
        <taxon>Araneomorphae</taxon>
        <taxon>Entelegynae</taxon>
        <taxon>Araneoidea</taxon>
        <taxon>Nephilidae</taxon>
        <taxon>Trichonephila</taxon>
    </lineage>
</organism>
<evidence type="ECO:0000256" key="1">
    <source>
        <dbReference type="RuleBase" id="RU003932"/>
    </source>
</evidence>
<keyword evidence="4" id="KW-1185">Reference proteome</keyword>
<dbReference type="InterPro" id="IPR022812">
    <property type="entry name" value="Dynamin"/>
</dbReference>
<dbReference type="GO" id="GO:0003924">
    <property type="term" value="F:GTPase activity"/>
    <property type="evidence" value="ECO:0007669"/>
    <property type="project" value="InterPro"/>
</dbReference>
<proteinExistence type="inferred from homology"/>
<evidence type="ECO:0000259" key="2">
    <source>
        <dbReference type="PROSITE" id="PS51718"/>
    </source>
</evidence>
<dbReference type="GO" id="GO:0016020">
    <property type="term" value="C:membrane"/>
    <property type="evidence" value="ECO:0007669"/>
    <property type="project" value="TreeGrafter"/>
</dbReference>
<dbReference type="GO" id="GO:0008017">
    <property type="term" value="F:microtubule binding"/>
    <property type="evidence" value="ECO:0007669"/>
    <property type="project" value="TreeGrafter"/>
</dbReference>
<dbReference type="Proteomes" id="UP000887116">
    <property type="component" value="Unassembled WGS sequence"/>
</dbReference>
<dbReference type="Gene3D" id="3.40.50.300">
    <property type="entry name" value="P-loop containing nucleotide triphosphate hydrolases"/>
    <property type="match status" value="1"/>
</dbReference>
<evidence type="ECO:0000313" key="3">
    <source>
        <dbReference type="EMBL" id="GFQ75665.1"/>
    </source>
</evidence>
<dbReference type="PROSITE" id="PS00410">
    <property type="entry name" value="G_DYNAMIN_1"/>
    <property type="match status" value="1"/>
</dbReference>
<dbReference type="Pfam" id="PF00350">
    <property type="entry name" value="Dynamin_N"/>
    <property type="match status" value="1"/>
</dbReference>
<dbReference type="PROSITE" id="PS51718">
    <property type="entry name" value="G_DYNAMIN_2"/>
    <property type="match status" value="1"/>
</dbReference>
<accession>A0A8X6KGU3</accession>
<protein>
    <submittedName>
        <fullName evidence="3">Dynamin-2</fullName>
    </submittedName>
</protein>
<dbReference type="EMBL" id="BMAO01031524">
    <property type="protein sequence ID" value="GFQ75665.1"/>
    <property type="molecule type" value="Genomic_DNA"/>
</dbReference>
<evidence type="ECO:0000313" key="4">
    <source>
        <dbReference type="Proteomes" id="UP000887116"/>
    </source>
</evidence>
<comment type="caution">
    <text evidence="3">The sequence shown here is derived from an EMBL/GenBank/DDBJ whole genome shotgun (WGS) entry which is preliminary data.</text>
</comment>
<keyword evidence="1" id="KW-0547">Nucleotide-binding</keyword>
<dbReference type="PANTHER" id="PTHR11566">
    <property type="entry name" value="DYNAMIN"/>
    <property type="match status" value="1"/>
</dbReference>
<dbReference type="GO" id="GO:0005737">
    <property type="term" value="C:cytoplasm"/>
    <property type="evidence" value="ECO:0007669"/>
    <property type="project" value="TreeGrafter"/>
</dbReference>
<dbReference type="SMART" id="SM00053">
    <property type="entry name" value="DYNc"/>
    <property type="match status" value="1"/>
</dbReference>
<dbReference type="InterPro" id="IPR019762">
    <property type="entry name" value="Dynamin_GTPase_CS"/>
</dbReference>
<gene>
    <name evidence="3" type="primary">DNM2</name>
    <name evidence="3" type="ORF">TNCT_177691</name>
</gene>
<dbReference type="InterPro" id="IPR027417">
    <property type="entry name" value="P-loop_NTPase"/>
</dbReference>
<feature type="domain" description="Dynamin-type G" evidence="2">
    <location>
        <begin position="116"/>
        <end position="323"/>
    </location>
</feature>